<proteinExistence type="predicted"/>
<organism evidence="1">
    <name type="scientific">Rhizophora mucronata</name>
    <name type="common">Asiatic mangrove</name>
    <dbReference type="NCBI Taxonomy" id="61149"/>
    <lineage>
        <taxon>Eukaryota</taxon>
        <taxon>Viridiplantae</taxon>
        <taxon>Streptophyta</taxon>
        <taxon>Embryophyta</taxon>
        <taxon>Tracheophyta</taxon>
        <taxon>Spermatophyta</taxon>
        <taxon>Magnoliopsida</taxon>
        <taxon>eudicotyledons</taxon>
        <taxon>Gunneridae</taxon>
        <taxon>Pentapetalae</taxon>
        <taxon>rosids</taxon>
        <taxon>fabids</taxon>
        <taxon>Malpighiales</taxon>
        <taxon>Rhizophoraceae</taxon>
        <taxon>Rhizophora</taxon>
    </lineage>
</organism>
<evidence type="ECO:0000313" key="1">
    <source>
        <dbReference type="EMBL" id="MBX68947.1"/>
    </source>
</evidence>
<accession>A0A2P2QPS8</accession>
<reference evidence="1" key="1">
    <citation type="submission" date="2018-02" db="EMBL/GenBank/DDBJ databases">
        <title>Rhizophora mucronata_Transcriptome.</title>
        <authorList>
            <person name="Meera S.P."/>
            <person name="Sreeshan A."/>
            <person name="Augustine A."/>
        </authorList>
    </citation>
    <scope>NUCLEOTIDE SEQUENCE</scope>
    <source>
        <tissue evidence="1">Leaf</tissue>
    </source>
</reference>
<name>A0A2P2QPS8_RHIMU</name>
<sequence length="32" mass="4070">MYRSITFLHSIATFRHILIPSYLRRERERRIH</sequence>
<dbReference type="EMBL" id="GGEC01088463">
    <property type="protein sequence ID" value="MBX68947.1"/>
    <property type="molecule type" value="Transcribed_RNA"/>
</dbReference>
<protein>
    <submittedName>
        <fullName evidence="1">Uncharacterized protein</fullName>
    </submittedName>
</protein>
<dbReference type="AlphaFoldDB" id="A0A2P2QPS8"/>